<protein>
    <submittedName>
        <fullName evidence="1">Uncharacterized protein</fullName>
    </submittedName>
</protein>
<reference evidence="1" key="1">
    <citation type="submission" date="2023-03" db="EMBL/GenBank/DDBJ databases">
        <title>Massive genome expansion in bonnet fungi (Mycena s.s.) driven by repeated elements and novel gene families across ecological guilds.</title>
        <authorList>
            <consortium name="Lawrence Berkeley National Laboratory"/>
            <person name="Harder C.B."/>
            <person name="Miyauchi S."/>
            <person name="Viragh M."/>
            <person name="Kuo A."/>
            <person name="Thoen E."/>
            <person name="Andreopoulos B."/>
            <person name="Lu D."/>
            <person name="Skrede I."/>
            <person name="Drula E."/>
            <person name="Henrissat B."/>
            <person name="Morin E."/>
            <person name="Kohler A."/>
            <person name="Barry K."/>
            <person name="LaButti K."/>
            <person name="Morin E."/>
            <person name="Salamov A."/>
            <person name="Lipzen A."/>
            <person name="Mereny Z."/>
            <person name="Hegedus B."/>
            <person name="Baldrian P."/>
            <person name="Stursova M."/>
            <person name="Weitz H."/>
            <person name="Taylor A."/>
            <person name="Grigoriev I.V."/>
            <person name="Nagy L.G."/>
            <person name="Martin F."/>
            <person name="Kauserud H."/>
        </authorList>
    </citation>
    <scope>NUCLEOTIDE SEQUENCE</scope>
    <source>
        <strain evidence="1">CBHHK200</strain>
    </source>
</reference>
<dbReference type="EMBL" id="JARJCM010000005">
    <property type="protein sequence ID" value="KAJ7044921.1"/>
    <property type="molecule type" value="Genomic_DNA"/>
</dbReference>
<organism evidence="1 2">
    <name type="scientific">Mycena alexandri</name>
    <dbReference type="NCBI Taxonomy" id="1745969"/>
    <lineage>
        <taxon>Eukaryota</taxon>
        <taxon>Fungi</taxon>
        <taxon>Dikarya</taxon>
        <taxon>Basidiomycota</taxon>
        <taxon>Agaricomycotina</taxon>
        <taxon>Agaricomycetes</taxon>
        <taxon>Agaricomycetidae</taxon>
        <taxon>Agaricales</taxon>
        <taxon>Marasmiineae</taxon>
        <taxon>Mycenaceae</taxon>
        <taxon>Mycena</taxon>
    </lineage>
</organism>
<comment type="caution">
    <text evidence="1">The sequence shown here is derived from an EMBL/GenBank/DDBJ whole genome shotgun (WGS) entry which is preliminary data.</text>
</comment>
<evidence type="ECO:0000313" key="1">
    <source>
        <dbReference type="EMBL" id="KAJ7044921.1"/>
    </source>
</evidence>
<sequence>MPSLPPELEREIVEIARLATFISGQIVANLKDPISPTDDGNQGRPFYESMVTTGYRNADKFLDLVDLKPADFFASGAVKSLYIHPATDSHMARVLAACAGVQALVPELAKLRSAIESEFHTGELN</sequence>
<dbReference type="AlphaFoldDB" id="A0AAD6TGH7"/>
<keyword evidence="2" id="KW-1185">Reference proteome</keyword>
<dbReference type="Proteomes" id="UP001218188">
    <property type="component" value="Unassembled WGS sequence"/>
</dbReference>
<proteinExistence type="predicted"/>
<name>A0AAD6TGH7_9AGAR</name>
<gene>
    <name evidence="1" type="ORF">C8F04DRAFT_1173926</name>
</gene>
<evidence type="ECO:0000313" key="2">
    <source>
        <dbReference type="Proteomes" id="UP001218188"/>
    </source>
</evidence>
<accession>A0AAD6TGH7</accession>